<accession>J0WTQ3</accession>
<evidence type="ECO:0008006" key="4">
    <source>
        <dbReference type="Google" id="ProtNLM"/>
    </source>
</evidence>
<dbReference type="OMA" id="QFNEGGI"/>
<feature type="region of interest" description="Disordered" evidence="1">
    <location>
        <begin position="160"/>
        <end position="193"/>
    </location>
</feature>
<dbReference type="AlphaFoldDB" id="J0WTQ3"/>
<evidence type="ECO:0000256" key="1">
    <source>
        <dbReference type="SAM" id="MobiDB-lite"/>
    </source>
</evidence>
<dbReference type="eggNOG" id="KOG3294">
    <property type="taxonomic scope" value="Eukaryota"/>
</dbReference>
<dbReference type="Proteomes" id="UP000006514">
    <property type="component" value="Unassembled WGS sequence"/>
</dbReference>
<dbReference type="OrthoDB" id="1259151at2759"/>
<name>J0WTQ3_AURST</name>
<gene>
    <name evidence="2" type="ORF">AURDEDRAFT_116985</name>
</gene>
<evidence type="ECO:0000313" key="2">
    <source>
        <dbReference type="EMBL" id="EJD36960.1"/>
    </source>
</evidence>
<dbReference type="InterPro" id="IPR044852">
    <property type="entry name" value="WBP2-like"/>
</dbReference>
<dbReference type="GO" id="GO:0003713">
    <property type="term" value="F:transcription coactivator activity"/>
    <property type="evidence" value="ECO:0007669"/>
    <property type="project" value="InterPro"/>
</dbReference>
<dbReference type="SUPFAM" id="SSF50729">
    <property type="entry name" value="PH domain-like"/>
    <property type="match status" value="1"/>
</dbReference>
<dbReference type="PANTHER" id="PTHR31606:SF1">
    <property type="entry name" value="WW DOMAIN BINDING PROTEIN 2, ISOFORM E"/>
    <property type="match status" value="1"/>
</dbReference>
<reference evidence="3" key="1">
    <citation type="journal article" date="2012" name="Science">
        <title>The Paleozoic origin of enzymatic lignin decomposition reconstructed from 31 fungal genomes.</title>
        <authorList>
            <person name="Floudas D."/>
            <person name="Binder M."/>
            <person name="Riley R."/>
            <person name="Barry K."/>
            <person name="Blanchette R.A."/>
            <person name="Henrissat B."/>
            <person name="Martinez A.T."/>
            <person name="Otillar R."/>
            <person name="Spatafora J.W."/>
            <person name="Yadav J.S."/>
            <person name="Aerts A."/>
            <person name="Benoit I."/>
            <person name="Boyd A."/>
            <person name="Carlson A."/>
            <person name="Copeland A."/>
            <person name="Coutinho P.M."/>
            <person name="de Vries R.P."/>
            <person name="Ferreira P."/>
            <person name="Findley K."/>
            <person name="Foster B."/>
            <person name="Gaskell J."/>
            <person name="Glotzer D."/>
            <person name="Gorecki P."/>
            <person name="Heitman J."/>
            <person name="Hesse C."/>
            <person name="Hori C."/>
            <person name="Igarashi K."/>
            <person name="Jurgens J.A."/>
            <person name="Kallen N."/>
            <person name="Kersten P."/>
            <person name="Kohler A."/>
            <person name="Kuees U."/>
            <person name="Kumar T.K.A."/>
            <person name="Kuo A."/>
            <person name="LaButti K."/>
            <person name="Larrondo L.F."/>
            <person name="Lindquist E."/>
            <person name="Ling A."/>
            <person name="Lombard V."/>
            <person name="Lucas S."/>
            <person name="Lundell T."/>
            <person name="Martin R."/>
            <person name="McLaughlin D.J."/>
            <person name="Morgenstern I."/>
            <person name="Morin E."/>
            <person name="Murat C."/>
            <person name="Nagy L.G."/>
            <person name="Nolan M."/>
            <person name="Ohm R.A."/>
            <person name="Patyshakuliyeva A."/>
            <person name="Rokas A."/>
            <person name="Ruiz-Duenas F.J."/>
            <person name="Sabat G."/>
            <person name="Salamov A."/>
            <person name="Samejima M."/>
            <person name="Schmutz J."/>
            <person name="Slot J.C."/>
            <person name="St John F."/>
            <person name="Stenlid J."/>
            <person name="Sun H."/>
            <person name="Sun S."/>
            <person name="Syed K."/>
            <person name="Tsang A."/>
            <person name="Wiebenga A."/>
            <person name="Young D."/>
            <person name="Pisabarro A."/>
            <person name="Eastwood D.C."/>
            <person name="Martin F."/>
            <person name="Cullen D."/>
            <person name="Grigoriev I.V."/>
            <person name="Hibbett D.S."/>
        </authorList>
    </citation>
    <scope>NUCLEOTIDE SEQUENCE [LARGE SCALE GENOMIC DNA]</scope>
    <source>
        <strain evidence="3">TFB10046</strain>
    </source>
</reference>
<dbReference type="GO" id="GO:0005634">
    <property type="term" value="C:nucleus"/>
    <property type="evidence" value="ECO:0007669"/>
    <property type="project" value="TreeGrafter"/>
</dbReference>
<keyword evidence="3" id="KW-1185">Reference proteome</keyword>
<dbReference type="CDD" id="cd13214">
    <property type="entry name" value="PH-GRAM_WBP2"/>
    <property type="match status" value="1"/>
</dbReference>
<dbReference type="InParanoid" id="J0WTQ3"/>
<dbReference type="KEGG" id="adl:AURDEDRAFT_116985"/>
<dbReference type="EMBL" id="JH687850">
    <property type="protein sequence ID" value="EJD36960.1"/>
    <property type="molecule type" value="Genomic_DNA"/>
</dbReference>
<dbReference type="PANTHER" id="PTHR31606">
    <property type="entry name" value="WW DOMAIN BINDING PROTEIN 2, ISOFORM E"/>
    <property type="match status" value="1"/>
</dbReference>
<evidence type="ECO:0000313" key="3">
    <source>
        <dbReference type="Proteomes" id="UP000006514"/>
    </source>
</evidence>
<sequence length="193" mass="20399">MSLNWAMLDANNNPIPLPNERTVMSVDKGVELTLVVPDAPPTGSSAGGGSGGSKKLQDWGKIVLTEQRLVFSATSSGPDAPLRSLSVPLLNVLSTSFQQPVFGANYLAFDVRPSPGGGLAPGTRAEIRFKDRGLQEFIGTLEKVRERALYMKREEDDLEDSLPVYSSGGAGSSTNVTGPPPVQDGELPPGYDA</sequence>
<proteinExistence type="predicted"/>
<dbReference type="FunCoup" id="J0WTQ3">
    <property type="interactions" value="37"/>
</dbReference>
<dbReference type="GO" id="GO:0031490">
    <property type="term" value="F:chromatin DNA binding"/>
    <property type="evidence" value="ECO:0007669"/>
    <property type="project" value="TreeGrafter"/>
</dbReference>
<protein>
    <recommendedName>
        <fullName evidence="4">GRAM domain-containing protein</fullName>
    </recommendedName>
</protein>
<organism evidence="2 3">
    <name type="scientific">Auricularia subglabra (strain TFB-10046 / SS5)</name>
    <name type="common">White-rot fungus</name>
    <name type="synonym">Auricularia delicata (strain TFB10046)</name>
    <dbReference type="NCBI Taxonomy" id="717982"/>
    <lineage>
        <taxon>Eukaryota</taxon>
        <taxon>Fungi</taxon>
        <taxon>Dikarya</taxon>
        <taxon>Basidiomycota</taxon>
        <taxon>Agaricomycotina</taxon>
        <taxon>Agaricomycetes</taxon>
        <taxon>Auriculariales</taxon>
        <taxon>Auriculariaceae</taxon>
        <taxon>Auricularia</taxon>
    </lineage>
</organism>